<evidence type="ECO:0000256" key="3">
    <source>
        <dbReference type="ARBA" id="ARBA00022448"/>
    </source>
</evidence>
<evidence type="ECO:0000256" key="2">
    <source>
        <dbReference type="ARBA" id="ARBA00007193"/>
    </source>
</evidence>
<evidence type="ECO:0000256" key="4">
    <source>
        <dbReference type="ARBA" id="ARBA00022461"/>
    </source>
</evidence>
<dbReference type="PANTHER" id="PTHR11690:SF288">
    <property type="entry name" value="AMILORIDE-SENSITIVE NA+ CHANNEL-RELATED"/>
    <property type="match status" value="1"/>
</dbReference>
<comment type="subcellular location">
    <subcellularLocation>
        <location evidence="1">Membrane</location>
        <topology evidence="1">Multi-pass membrane protein</topology>
    </subcellularLocation>
</comment>
<evidence type="ECO:0000256" key="7">
    <source>
        <dbReference type="ARBA" id="ARBA00023053"/>
    </source>
</evidence>
<gene>
    <name evidence="14" type="ORF">ABEB36_012525</name>
</gene>
<dbReference type="PROSITE" id="PS01206">
    <property type="entry name" value="ASC"/>
    <property type="match status" value="1"/>
</dbReference>
<feature type="transmembrane region" description="Helical" evidence="13">
    <location>
        <begin position="15"/>
        <end position="35"/>
    </location>
</feature>
<keyword evidence="10 12" id="KW-0739">Sodium transport</keyword>
<comment type="similarity">
    <text evidence="2 12">Belongs to the amiloride-sensitive sodium channel (TC 1.A.6) family.</text>
</comment>
<dbReference type="GO" id="GO:0016020">
    <property type="term" value="C:membrane"/>
    <property type="evidence" value="ECO:0007669"/>
    <property type="project" value="UniProtKB-SubCell"/>
</dbReference>
<keyword evidence="6 13" id="KW-1133">Transmembrane helix</keyword>
<reference evidence="14 15" key="1">
    <citation type="submission" date="2024-05" db="EMBL/GenBank/DDBJ databases">
        <title>Genetic variation in Jamaican populations of the coffee berry borer (Hypothenemus hampei).</title>
        <authorList>
            <person name="Errbii M."/>
            <person name="Myrie A."/>
        </authorList>
    </citation>
    <scope>NUCLEOTIDE SEQUENCE [LARGE SCALE GENOMIC DNA]</scope>
    <source>
        <strain evidence="14">JA-Hopewell-2020-01-JO</strain>
        <tissue evidence="14">Whole body</tissue>
    </source>
</reference>
<dbReference type="InterPro" id="IPR001873">
    <property type="entry name" value="ENaC"/>
</dbReference>
<evidence type="ECO:0008006" key="16">
    <source>
        <dbReference type="Google" id="ProtNLM"/>
    </source>
</evidence>
<proteinExistence type="inferred from homology"/>
<dbReference type="Gene3D" id="2.60.470.10">
    <property type="entry name" value="Acid-sensing ion channels like domains"/>
    <property type="match status" value="1"/>
</dbReference>
<keyword evidence="11 12" id="KW-0407">Ion channel</keyword>
<evidence type="ECO:0000256" key="8">
    <source>
        <dbReference type="ARBA" id="ARBA00023065"/>
    </source>
</evidence>
<evidence type="ECO:0000256" key="11">
    <source>
        <dbReference type="ARBA" id="ARBA00023303"/>
    </source>
</evidence>
<sequence length="495" mass="58365">MKHLGENRTTVKRGWWLIGLILSLTCCFYLIYLIYDKWENNPTIMSFVNEETPINQIPFPAVTICPVVKSYSHNQTKIIEKLIHYRSLNETEYKSFSYMNLFCDQFPPPNDWFVNKSENFSFNDNFFNQQEFYNFTLNITDIHPLISCSWRNRILFHCLDLIDIILTDDGVCYSFNLLSPKNIYKDNVQNYFFDRINHRYSRESNRGTYARRASFSGVSQSLDIGLYVNNNFNDPLCRFFWSLQGFKVILHTPSTVPRLRQEHFYLPANTAVIAAIKPVVVSTSENFKKFSPEKRNCYFENENPLRYFKEYTQSNCELDCLTRYTLYWCRCVAFYMPMDNITTICSSLNRKCLHEAEEIMFSNKLIINPNANADEKPPQCHCLPSCRDLSYEVETSSIKYKPVILSKFDDSGRNYSYSRLVIYFKRNHFTASNRHELYEITEFIGKVFVLLLLLGLFTGFAVLSFMKIFYVLTVRLFNIGSYGQWSGNRDEENNL</sequence>
<keyword evidence="9 13" id="KW-0472">Membrane</keyword>
<evidence type="ECO:0000256" key="6">
    <source>
        <dbReference type="ARBA" id="ARBA00022989"/>
    </source>
</evidence>
<keyword evidence="7" id="KW-0915">Sodium</keyword>
<accession>A0ABD1EBI0</accession>
<keyword evidence="15" id="KW-1185">Reference proteome</keyword>
<feature type="transmembrane region" description="Helical" evidence="13">
    <location>
        <begin position="447"/>
        <end position="472"/>
    </location>
</feature>
<name>A0ABD1EBI0_HYPHA</name>
<organism evidence="14 15">
    <name type="scientific">Hypothenemus hampei</name>
    <name type="common">Coffee berry borer</name>
    <dbReference type="NCBI Taxonomy" id="57062"/>
    <lineage>
        <taxon>Eukaryota</taxon>
        <taxon>Metazoa</taxon>
        <taxon>Ecdysozoa</taxon>
        <taxon>Arthropoda</taxon>
        <taxon>Hexapoda</taxon>
        <taxon>Insecta</taxon>
        <taxon>Pterygota</taxon>
        <taxon>Neoptera</taxon>
        <taxon>Endopterygota</taxon>
        <taxon>Coleoptera</taxon>
        <taxon>Polyphaga</taxon>
        <taxon>Cucujiformia</taxon>
        <taxon>Curculionidae</taxon>
        <taxon>Scolytinae</taxon>
        <taxon>Hypothenemus</taxon>
    </lineage>
</organism>
<dbReference type="AlphaFoldDB" id="A0ABD1EBI0"/>
<dbReference type="Proteomes" id="UP001566132">
    <property type="component" value="Unassembled WGS sequence"/>
</dbReference>
<keyword evidence="8 12" id="KW-0406">Ion transport</keyword>
<protein>
    <recommendedName>
        <fullName evidence="16">Sodium channel protein Nach</fullName>
    </recommendedName>
</protein>
<evidence type="ECO:0000256" key="12">
    <source>
        <dbReference type="RuleBase" id="RU000679"/>
    </source>
</evidence>
<evidence type="ECO:0000256" key="10">
    <source>
        <dbReference type="ARBA" id="ARBA00023201"/>
    </source>
</evidence>
<evidence type="ECO:0000313" key="14">
    <source>
        <dbReference type="EMBL" id="KAL1492021.1"/>
    </source>
</evidence>
<evidence type="ECO:0000256" key="5">
    <source>
        <dbReference type="ARBA" id="ARBA00022692"/>
    </source>
</evidence>
<keyword evidence="4 12" id="KW-0894">Sodium channel</keyword>
<dbReference type="PANTHER" id="PTHR11690">
    <property type="entry name" value="AMILORIDE-SENSITIVE SODIUM CHANNEL-RELATED"/>
    <property type="match status" value="1"/>
</dbReference>
<comment type="caution">
    <text evidence="14">The sequence shown here is derived from an EMBL/GenBank/DDBJ whole genome shotgun (WGS) entry which is preliminary data.</text>
</comment>
<dbReference type="InterPro" id="IPR020903">
    <property type="entry name" value="ENaC_CS"/>
</dbReference>
<dbReference type="EMBL" id="JBDJPC010000009">
    <property type="protein sequence ID" value="KAL1492021.1"/>
    <property type="molecule type" value="Genomic_DNA"/>
</dbReference>
<evidence type="ECO:0000313" key="15">
    <source>
        <dbReference type="Proteomes" id="UP001566132"/>
    </source>
</evidence>
<dbReference type="GO" id="GO:0005272">
    <property type="term" value="F:sodium channel activity"/>
    <property type="evidence" value="ECO:0007669"/>
    <property type="project" value="UniProtKB-KW"/>
</dbReference>
<dbReference type="Pfam" id="PF00858">
    <property type="entry name" value="ASC"/>
    <property type="match status" value="1"/>
</dbReference>
<evidence type="ECO:0000256" key="13">
    <source>
        <dbReference type="SAM" id="Phobius"/>
    </source>
</evidence>
<keyword evidence="3 12" id="KW-0813">Transport</keyword>
<evidence type="ECO:0000256" key="1">
    <source>
        <dbReference type="ARBA" id="ARBA00004141"/>
    </source>
</evidence>
<evidence type="ECO:0000256" key="9">
    <source>
        <dbReference type="ARBA" id="ARBA00023136"/>
    </source>
</evidence>
<keyword evidence="5 12" id="KW-0812">Transmembrane</keyword>